<dbReference type="RefSeq" id="XP_064667390.1">
    <property type="nucleotide sequence ID" value="XM_064809240.1"/>
</dbReference>
<dbReference type="EMBL" id="MU853354">
    <property type="protein sequence ID" value="KAK4109820.1"/>
    <property type="molecule type" value="Genomic_DNA"/>
</dbReference>
<protein>
    <submittedName>
        <fullName evidence="1">Uncharacterized protein</fullName>
    </submittedName>
</protein>
<name>A0AAN6QL35_9PEZI</name>
<reference evidence="1" key="1">
    <citation type="journal article" date="2023" name="Mol. Phylogenet. Evol.">
        <title>Genome-scale phylogeny and comparative genomics of the fungal order Sordariales.</title>
        <authorList>
            <person name="Hensen N."/>
            <person name="Bonometti L."/>
            <person name="Westerberg I."/>
            <person name="Brannstrom I.O."/>
            <person name="Guillou S."/>
            <person name="Cros-Aarteil S."/>
            <person name="Calhoun S."/>
            <person name="Haridas S."/>
            <person name="Kuo A."/>
            <person name="Mondo S."/>
            <person name="Pangilinan J."/>
            <person name="Riley R."/>
            <person name="LaButti K."/>
            <person name="Andreopoulos B."/>
            <person name="Lipzen A."/>
            <person name="Chen C."/>
            <person name="Yan M."/>
            <person name="Daum C."/>
            <person name="Ng V."/>
            <person name="Clum A."/>
            <person name="Steindorff A."/>
            <person name="Ohm R.A."/>
            <person name="Martin F."/>
            <person name="Silar P."/>
            <person name="Natvig D.O."/>
            <person name="Lalanne C."/>
            <person name="Gautier V."/>
            <person name="Ament-Velasquez S.L."/>
            <person name="Kruys A."/>
            <person name="Hutchinson M.I."/>
            <person name="Powell A.J."/>
            <person name="Barry K."/>
            <person name="Miller A.N."/>
            <person name="Grigoriev I.V."/>
            <person name="Debuchy R."/>
            <person name="Gladieux P."/>
            <person name="Hiltunen Thoren M."/>
            <person name="Johannesson H."/>
        </authorList>
    </citation>
    <scope>NUCLEOTIDE SEQUENCE</scope>
    <source>
        <strain evidence="1">CBS 508.74</strain>
    </source>
</reference>
<evidence type="ECO:0000313" key="1">
    <source>
        <dbReference type="EMBL" id="KAK4109820.1"/>
    </source>
</evidence>
<comment type="caution">
    <text evidence="1">The sequence shown here is derived from an EMBL/GenBank/DDBJ whole genome shotgun (WGS) entry which is preliminary data.</text>
</comment>
<sequence length="156" mass="17409">MDNFNVTIQSTHPLTRSVREKLWKGEQDALKFSTPSRNGALAPCRWPVLSPFSASPELIILSNPLSPTEPHIWGRLVHTAKICTFDIFSRCQSLSSSATEAIRSSVKRSLRLSLVWPSISCSMAIRKAPFRRVPRIRCDQPAETQAVLPQIGPSSR</sequence>
<dbReference type="Proteomes" id="UP001302812">
    <property type="component" value="Unassembled WGS sequence"/>
</dbReference>
<evidence type="ECO:0000313" key="2">
    <source>
        <dbReference type="Proteomes" id="UP001302812"/>
    </source>
</evidence>
<organism evidence="1 2">
    <name type="scientific">Canariomyces notabilis</name>
    <dbReference type="NCBI Taxonomy" id="2074819"/>
    <lineage>
        <taxon>Eukaryota</taxon>
        <taxon>Fungi</taxon>
        <taxon>Dikarya</taxon>
        <taxon>Ascomycota</taxon>
        <taxon>Pezizomycotina</taxon>
        <taxon>Sordariomycetes</taxon>
        <taxon>Sordariomycetidae</taxon>
        <taxon>Sordariales</taxon>
        <taxon>Chaetomiaceae</taxon>
        <taxon>Canariomyces</taxon>
    </lineage>
</organism>
<dbReference type="AlphaFoldDB" id="A0AAN6QL35"/>
<gene>
    <name evidence="1" type="ORF">N656DRAFT_322031</name>
</gene>
<proteinExistence type="predicted"/>
<reference evidence="1" key="2">
    <citation type="submission" date="2023-05" db="EMBL/GenBank/DDBJ databases">
        <authorList>
            <consortium name="Lawrence Berkeley National Laboratory"/>
            <person name="Steindorff A."/>
            <person name="Hensen N."/>
            <person name="Bonometti L."/>
            <person name="Westerberg I."/>
            <person name="Brannstrom I.O."/>
            <person name="Guillou S."/>
            <person name="Cros-Aarteil S."/>
            <person name="Calhoun S."/>
            <person name="Haridas S."/>
            <person name="Kuo A."/>
            <person name="Mondo S."/>
            <person name="Pangilinan J."/>
            <person name="Riley R."/>
            <person name="Labutti K."/>
            <person name="Andreopoulos B."/>
            <person name="Lipzen A."/>
            <person name="Chen C."/>
            <person name="Yanf M."/>
            <person name="Daum C."/>
            <person name="Ng V."/>
            <person name="Clum A."/>
            <person name="Ohm R."/>
            <person name="Martin F."/>
            <person name="Silar P."/>
            <person name="Natvig D."/>
            <person name="Lalanne C."/>
            <person name="Gautier V."/>
            <person name="Ament-Velasquez S.L."/>
            <person name="Kruys A."/>
            <person name="Hutchinson M.I."/>
            <person name="Powell A.J."/>
            <person name="Barry K."/>
            <person name="Miller A.N."/>
            <person name="Grigoriev I.V."/>
            <person name="Debuchy R."/>
            <person name="Gladieux P."/>
            <person name="Thoren M.H."/>
            <person name="Johannesson H."/>
        </authorList>
    </citation>
    <scope>NUCLEOTIDE SEQUENCE</scope>
    <source>
        <strain evidence="1">CBS 508.74</strain>
    </source>
</reference>
<keyword evidence="2" id="KW-1185">Reference proteome</keyword>
<dbReference type="GeneID" id="89933363"/>
<accession>A0AAN6QL35</accession>